<keyword evidence="3" id="KW-1185">Reference proteome</keyword>
<dbReference type="InterPro" id="IPR006311">
    <property type="entry name" value="TAT_signal"/>
</dbReference>
<gene>
    <name evidence="2" type="ORF">RBH19_10905</name>
</gene>
<dbReference type="Proteomes" id="UP001239019">
    <property type="component" value="Unassembled WGS sequence"/>
</dbReference>
<dbReference type="Pfam" id="PF05573">
    <property type="entry name" value="NosL"/>
    <property type="match status" value="1"/>
</dbReference>
<dbReference type="PROSITE" id="PS51257">
    <property type="entry name" value="PROKAR_LIPOPROTEIN"/>
    <property type="match status" value="1"/>
</dbReference>
<dbReference type="InterPro" id="IPR008719">
    <property type="entry name" value="N2O_reductase_NosL"/>
</dbReference>
<comment type="caution">
    <text evidence="2">The sequence shown here is derived from an EMBL/GenBank/DDBJ whole genome shotgun (WGS) entry which is preliminary data.</text>
</comment>
<evidence type="ECO:0000313" key="3">
    <source>
        <dbReference type="Proteomes" id="UP001239019"/>
    </source>
</evidence>
<dbReference type="RefSeq" id="WP_306728888.1">
    <property type="nucleotide sequence ID" value="NZ_JAVDDT010000007.1"/>
</dbReference>
<evidence type="ECO:0000313" key="2">
    <source>
        <dbReference type="EMBL" id="MDQ2070388.1"/>
    </source>
</evidence>
<sequence length="166" mass="17999">MGSRRDALILLAGLPALMLMACGDGREAAANCKAVTLSDEHDCALCGMTVVRHPGPKGQACLRNGDILPFCSTSDLLSWAWQPESGPAIEALFVHDLSRTDWESPSDETYVLAGDAWYVAGHQRRGAMGYPPAPFTERADAEAFAEQHGGRVYTFNDLSFDIIRGR</sequence>
<dbReference type="Gene3D" id="3.30.70.2060">
    <property type="match status" value="1"/>
</dbReference>
<reference evidence="2 3" key="1">
    <citation type="submission" date="2023-08" db="EMBL/GenBank/DDBJ databases">
        <title>Whole-genome sequencing of halo(alkali)philic microorganisms from hypersaline lakes.</title>
        <authorList>
            <person name="Sorokin D.Y."/>
            <person name="Abbas B."/>
            <person name="Merkel A.Y."/>
        </authorList>
    </citation>
    <scope>NUCLEOTIDE SEQUENCE [LARGE SCALE GENOMIC DNA]</scope>
    <source>
        <strain evidence="2 3">AB-CW4</strain>
    </source>
</reference>
<dbReference type="PANTHER" id="PTHR41247">
    <property type="entry name" value="HTH-TYPE TRANSCRIPTIONAL REPRESSOR YCNK"/>
    <property type="match status" value="1"/>
</dbReference>
<accession>A0ABU0W903</accession>
<protein>
    <submittedName>
        <fullName evidence="2">Nitrous oxide reductase accessory protein NosL</fullName>
    </submittedName>
</protein>
<evidence type="ECO:0000256" key="1">
    <source>
        <dbReference type="SAM" id="SignalP"/>
    </source>
</evidence>
<keyword evidence="1" id="KW-0732">Signal</keyword>
<name>A0ABU0W903_9GAMM</name>
<dbReference type="Gene3D" id="3.30.70.2050">
    <property type="match status" value="1"/>
</dbReference>
<dbReference type="PROSITE" id="PS51318">
    <property type="entry name" value="TAT"/>
    <property type="match status" value="1"/>
</dbReference>
<dbReference type="SUPFAM" id="SSF160387">
    <property type="entry name" value="NosL/MerB-like"/>
    <property type="match status" value="1"/>
</dbReference>
<organism evidence="2 3">
    <name type="scientific">Natronospira bacteriovora</name>
    <dbReference type="NCBI Taxonomy" id="3069753"/>
    <lineage>
        <taxon>Bacteria</taxon>
        <taxon>Pseudomonadati</taxon>
        <taxon>Pseudomonadota</taxon>
        <taxon>Gammaproteobacteria</taxon>
        <taxon>Natronospirales</taxon>
        <taxon>Natronospiraceae</taxon>
        <taxon>Natronospira</taxon>
    </lineage>
</organism>
<dbReference type="PANTHER" id="PTHR41247:SF1">
    <property type="entry name" value="HTH-TYPE TRANSCRIPTIONAL REPRESSOR YCNK"/>
    <property type="match status" value="1"/>
</dbReference>
<feature type="signal peptide" evidence="1">
    <location>
        <begin position="1"/>
        <end position="21"/>
    </location>
</feature>
<dbReference type="EMBL" id="JAVDDT010000007">
    <property type="protein sequence ID" value="MDQ2070388.1"/>
    <property type="molecule type" value="Genomic_DNA"/>
</dbReference>
<feature type="chain" id="PRO_5047257690" evidence="1">
    <location>
        <begin position="22"/>
        <end position="166"/>
    </location>
</feature>
<proteinExistence type="predicted"/>